<organism evidence="1 2">
    <name type="scientific">Crateriforma conspicua</name>
    <dbReference type="NCBI Taxonomy" id="2527996"/>
    <lineage>
        <taxon>Bacteria</taxon>
        <taxon>Pseudomonadati</taxon>
        <taxon>Planctomycetota</taxon>
        <taxon>Planctomycetia</taxon>
        <taxon>Planctomycetales</taxon>
        <taxon>Planctomycetaceae</taxon>
        <taxon>Crateriforma</taxon>
    </lineage>
</organism>
<dbReference type="Proteomes" id="UP000317238">
    <property type="component" value="Unassembled WGS sequence"/>
</dbReference>
<gene>
    <name evidence="1" type="ORF">Pan14r_38060</name>
</gene>
<dbReference type="EMBL" id="SJPL01000001">
    <property type="protein sequence ID" value="TWT71496.1"/>
    <property type="molecule type" value="Genomic_DNA"/>
</dbReference>
<keyword evidence="2" id="KW-1185">Reference proteome</keyword>
<name>A0A5C5Y754_9PLAN</name>
<evidence type="ECO:0000313" key="2">
    <source>
        <dbReference type="Proteomes" id="UP000317238"/>
    </source>
</evidence>
<comment type="caution">
    <text evidence="1">The sequence shown here is derived from an EMBL/GenBank/DDBJ whole genome shotgun (WGS) entry which is preliminary data.</text>
</comment>
<proteinExistence type="predicted"/>
<reference evidence="1 2" key="1">
    <citation type="submission" date="2019-02" db="EMBL/GenBank/DDBJ databases">
        <title>Deep-cultivation of Planctomycetes and their phenomic and genomic characterization uncovers novel biology.</title>
        <authorList>
            <person name="Wiegand S."/>
            <person name="Jogler M."/>
            <person name="Boedeker C."/>
            <person name="Pinto D."/>
            <person name="Vollmers J."/>
            <person name="Rivas-Marin E."/>
            <person name="Kohn T."/>
            <person name="Peeters S.H."/>
            <person name="Heuer A."/>
            <person name="Rast P."/>
            <person name="Oberbeckmann S."/>
            <person name="Bunk B."/>
            <person name="Jeske O."/>
            <person name="Meyerdierks A."/>
            <person name="Storesund J.E."/>
            <person name="Kallscheuer N."/>
            <person name="Luecker S."/>
            <person name="Lage O.M."/>
            <person name="Pohl T."/>
            <person name="Merkel B.J."/>
            <person name="Hornburger P."/>
            <person name="Mueller R.-W."/>
            <person name="Bruemmer F."/>
            <person name="Labrenz M."/>
            <person name="Spormann A.M."/>
            <person name="Op Den Camp H."/>
            <person name="Overmann J."/>
            <person name="Amann R."/>
            <person name="Jetten M.S.M."/>
            <person name="Mascher T."/>
            <person name="Medema M.H."/>
            <person name="Devos D.P."/>
            <person name="Kaster A.-K."/>
            <person name="Ovreas L."/>
            <person name="Rohde M."/>
            <person name="Galperin M.Y."/>
            <person name="Jogler C."/>
        </authorList>
    </citation>
    <scope>NUCLEOTIDE SEQUENCE [LARGE SCALE GENOMIC DNA]</scope>
    <source>
        <strain evidence="1 2">Pan14r</strain>
    </source>
</reference>
<evidence type="ECO:0000313" key="1">
    <source>
        <dbReference type="EMBL" id="TWT71496.1"/>
    </source>
</evidence>
<dbReference type="AlphaFoldDB" id="A0A5C5Y754"/>
<sequence length="310" mass="34780">MTSAILDPEGFVRETRRLEERSTVAGSSKGWYQASRSKRMRALFNWPQFLVPLKCGDEFDEDAEHTTAQATVSSRLPSKGPKSGREAEFEELCSRLFERLPRVDIQEFKRFVASIDSSVNSSQRWTQVFAYTDFASLPMHALILALAATVEEKQLPSRRVFAERCRLSLRSRGIADAVLRHRSNHSQGRSEADEYIRAAHMVACLEQPVATEGYLDAAVQFEKMDDVRSALACVYRNARHRLRAGKLAELDADIKTFDVGSAGVDTMLAVLTATAPAKSKLPSRKRLFRRIKAELKSRGELDKGLLDGLN</sequence>
<protein>
    <submittedName>
        <fullName evidence="1">Uncharacterized protein</fullName>
    </submittedName>
</protein>
<accession>A0A5C5Y754</accession>